<dbReference type="Proteomes" id="UP001272515">
    <property type="component" value="Unassembled WGS sequence"/>
</dbReference>
<dbReference type="RefSeq" id="WP_295189375.1">
    <property type="nucleotide sequence ID" value="NZ_JAWJZA010000013.1"/>
</dbReference>
<evidence type="ECO:0000313" key="6">
    <source>
        <dbReference type="EMBL" id="MDV5088977.1"/>
    </source>
</evidence>
<keyword evidence="7" id="KW-1185">Reference proteome</keyword>
<evidence type="ECO:0000256" key="5">
    <source>
        <dbReference type="ARBA" id="ARBA00022691"/>
    </source>
</evidence>
<dbReference type="PANTHER" id="PTHR43648">
    <property type="entry name" value="ELECTRON TRANSFER FLAVOPROTEIN BETA SUBUNIT LYSINE METHYLTRANSFERASE"/>
    <property type="match status" value="1"/>
</dbReference>
<accession>A0ABU3ZAM1</accession>
<reference evidence="6 7" key="1">
    <citation type="submission" date="2023-10" db="EMBL/GenBank/DDBJ databases">
        <title>Veillonella sp. nov., isolated from a pig farm feces dump.</title>
        <authorList>
            <person name="Chang Y.-H."/>
        </authorList>
    </citation>
    <scope>NUCLEOTIDE SEQUENCE [LARGE SCALE GENOMIC DNA]</scope>
    <source>
        <strain evidence="6 7">YH-vei2233</strain>
    </source>
</reference>
<keyword evidence="2" id="KW-0963">Cytoplasm</keyword>
<dbReference type="GO" id="GO:0005840">
    <property type="term" value="C:ribosome"/>
    <property type="evidence" value="ECO:0007669"/>
    <property type="project" value="UniProtKB-KW"/>
</dbReference>
<keyword evidence="6" id="KW-0687">Ribonucleoprotein</keyword>
<dbReference type="EMBL" id="JAWJZB010000010">
    <property type="protein sequence ID" value="MDV5088977.1"/>
    <property type="molecule type" value="Genomic_DNA"/>
</dbReference>
<keyword evidence="5" id="KW-0949">S-adenosyl-L-methionine</keyword>
<name>A0ABU3ZAM1_9FIRM</name>
<dbReference type="InterPro" id="IPR050078">
    <property type="entry name" value="Ribosomal_L11_MeTrfase_PrmA"/>
</dbReference>
<dbReference type="PANTHER" id="PTHR43648:SF1">
    <property type="entry name" value="ELECTRON TRANSFER FLAVOPROTEIN BETA SUBUNIT LYSINE METHYLTRANSFERASE"/>
    <property type="match status" value="1"/>
</dbReference>
<evidence type="ECO:0000256" key="1">
    <source>
        <dbReference type="ARBA" id="ARBA00009741"/>
    </source>
</evidence>
<dbReference type="InterPro" id="IPR004498">
    <property type="entry name" value="Ribosomal_PrmA_MeTrfase"/>
</dbReference>
<proteinExistence type="inferred from homology"/>
<keyword evidence="3 6" id="KW-0489">Methyltransferase</keyword>
<keyword evidence="4" id="KW-0808">Transferase</keyword>
<dbReference type="Pfam" id="PF06325">
    <property type="entry name" value="PrmA"/>
    <property type="match status" value="1"/>
</dbReference>
<dbReference type="SUPFAM" id="SSF53335">
    <property type="entry name" value="S-adenosyl-L-methionine-dependent methyltransferases"/>
    <property type="match status" value="1"/>
</dbReference>
<organism evidence="6 7">
    <name type="scientific">Veillonella absiana</name>
    <dbReference type="NCBI Taxonomy" id="3079305"/>
    <lineage>
        <taxon>Bacteria</taxon>
        <taxon>Bacillati</taxon>
        <taxon>Bacillota</taxon>
        <taxon>Negativicutes</taxon>
        <taxon>Veillonellales</taxon>
        <taxon>Veillonellaceae</taxon>
        <taxon>Veillonella</taxon>
    </lineage>
</organism>
<comment type="similarity">
    <text evidence="1">Belongs to the methyltransferase superfamily. PrmA family.</text>
</comment>
<evidence type="ECO:0000256" key="2">
    <source>
        <dbReference type="ARBA" id="ARBA00022490"/>
    </source>
</evidence>
<protein>
    <submittedName>
        <fullName evidence="6">50S ribosomal protein L11 methyltransferase</fullName>
    </submittedName>
</protein>
<gene>
    <name evidence="6" type="ORF">RVY80_09080</name>
</gene>
<dbReference type="GO" id="GO:0008168">
    <property type="term" value="F:methyltransferase activity"/>
    <property type="evidence" value="ECO:0007669"/>
    <property type="project" value="UniProtKB-KW"/>
</dbReference>
<comment type="caution">
    <text evidence="6">The sequence shown here is derived from an EMBL/GenBank/DDBJ whole genome shotgun (WGS) entry which is preliminary data.</text>
</comment>
<evidence type="ECO:0000313" key="7">
    <source>
        <dbReference type="Proteomes" id="UP001272515"/>
    </source>
</evidence>
<evidence type="ECO:0000256" key="4">
    <source>
        <dbReference type="ARBA" id="ARBA00022679"/>
    </source>
</evidence>
<dbReference type="CDD" id="cd02440">
    <property type="entry name" value="AdoMet_MTases"/>
    <property type="match status" value="1"/>
</dbReference>
<evidence type="ECO:0000256" key="3">
    <source>
        <dbReference type="ARBA" id="ARBA00022603"/>
    </source>
</evidence>
<dbReference type="Gene3D" id="3.40.50.150">
    <property type="entry name" value="Vaccinia Virus protein VP39"/>
    <property type="match status" value="1"/>
</dbReference>
<dbReference type="GO" id="GO:0032259">
    <property type="term" value="P:methylation"/>
    <property type="evidence" value="ECO:0007669"/>
    <property type="project" value="UniProtKB-KW"/>
</dbReference>
<sequence>MKWIELSIICERVATDEVTTLFSDYADNGIIEEDIEDTPEHVKITLYGPEGMSGEDFTAIVTERLNAAKINVIDMVTNEVDDSTWLNSWQQYIEPTEILPHIIINPAWQDYDAKPDDQIIEIDSELSFGTGAHETTRSCAKLLAKYSEGKEHKECLDIGTGTGILLLVAAKLGFHTLTGIDIDESAAKQAQINCDNNRVQATIIHGDLDVDYHGVADVVLANLTVDPLKMLLPVIDRKITDTGILIISGIIDDRYDEIMPYITEHWSIVEEVVEGPWHTFALQKI</sequence>
<dbReference type="InterPro" id="IPR029063">
    <property type="entry name" value="SAM-dependent_MTases_sf"/>
</dbReference>
<keyword evidence="6" id="KW-0689">Ribosomal protein</keyword>
<dbReference type="PIRSF" id="PIRSF000401">
    <property type="entry name" value="RPL11_MTase"/>
    <property type="match status" value="1"/>
</dbReference>